<dbReference type="PANTHER" id="PTHR21646:SF16">
    <property type="entry name" value="U4_U6.U5 TRI-SNRNP-ASSOCIATED PROTEIN 2"/>
    <property type="match status" value="1"/>
</dbReference>
<evidence type="ECO:0000256" key="4">
    <source>
        <dbReference type="ARBA" id="ARBA00022664"/>
    </source>
</evidence>
<evidence type="ECO:0000256" key="12">
    <source>
        <dbReference type="ARBA" id="ARBA00026071"/>
    </source>
</evidence>
<keyword evidence="3" id="KW-0963">Cytoplasm</keyword>
<dbReference type="Gene3D" id="3.60.20.10">
    <property type="entry name" value="Glutamine Phosphoribosylpyrophosphate, subunit 1, domain 1"/>
    <property type="match status" value="1"/>
</dbReference>
<dbReference type="Gene3D" id="3.30.40.10">
    <property type="entry name" value="Zinc/RING finger domain, C3HC4 (zinc finger)"/>
    <property type="match status" value="1"/>
</dbReference>
<dbReference type="InterPro" id="IPR033809">
    <property type="entry name" value="USP39"/>
</dbReference>
<evidence type="ECO:0000256" key="5">
    <source>
        <dbReference type="ARBA" id="ARBA00022723"/>
    </source>
</evidence>
<evidence type="ECO:0000259" key="15">
    <source>
        <dbReference type="PROSITE" id="PS50235"/>
    </source>
</evidence>
<evidence type="ECO:0000256" key="11">
    <source>
        <dbReference type="ARBA" id="ARBA00023242"/>
    </source>
</evidence>
<dbReference type="InterPro" id="IPR023333">
    <property type="entry name" value="Proteasome_suB-type"/>
</dbReference>
<dbReference type="InterPro" id="IPR001607">
    <property type="entry name" value="Znf_UBP"/>
</dbReference>
<dbReference type="Pfam" id="PF00443">
    <property type="entry name" value="UCH"/>
    <property type="match status" value="1"/>
</dbReference>
<comment type="subunit">
    <text evidence="12">The 26S proteasome consists of a 20S proteasome core and two 19S regulatory subunits. The 20S proteasome core is composed of 28 subunits that are arranged in four stacked rings, resulting in a barrel-shaped structure. The two end rings are each formed by seven alpha subunits, and the two central rings are each formed by seven beta subunits. The catalytic chamber with the active sites is on the inside of the barrel.</text>
</comment>
<dbReference type="VEuPathDB" id="FungiDB:PABG_01473"/>
<dbReference type="GO" id="GO:0000245">
    <property type="term" value="P:spliceosomal complex assembly"/>
    <property type="evidence" value="ECO:0007669"/>
    <property type="project" value="InterPro"/>
</dbReference>
<dbReference type="GO" id="GO:0008270">
    <property type="term" value="F:zinc ion binding"/>
    <property type="evidence" value="ECO:0007669"/>
    <property type="project" value="UniProtKB-KW"/>
</dbReference>
<evidence type="ECO:0000256" key="9">
    <source>
        <dbReference type="ARBA" id="ARBA00022942"/>
    </source>
</evidence>
<dbReference type="VEuPathDB" id="FungiDB:PABG_01474"/>
<dbReference type="SUPFAM" id="SSF56235">
    <property type="entry name" value="N-terminal nucleophile aminohydrolases (Ntn hydrolases)"/>
    <property type="match status" value="1"/>
</dbReference>
<feature type="region of interest" description="Disordered" evidence="14">
    <location>
        <begin position="742"/>
        <end position="779"/>
    </location>
</feature>
<evidence type="ECO:0000256" key="13">
    <source>
        <dbReference type="PROSITE-ProRule" id="PRU00502"/>
    </source>
</evidence>
<evidence type="ECO:0000256" key="14">
    <source>
        <dbReference type="SAM" id="MobiDB-lite"/>
    </source>
</evidence>
<dbReference type="PROSITE" id="PS50235">
    <property type="entry name" value="USP_3"/>
    <property type="match status" value="1"/>
</dbReference>
<dbReference type="FunFam" id="3.30.40.10:FF:000068">
    <property type="entry name" value="U4/U6.U5 tri-snRNP-associated protein 2"/>
    <property type="match status" value="1"/>
</dbReference>
<keyword evidence="11" id="KW-0539">Nucleus</keyword>
<evidence type="ECO:0000256" key="10">
    <source>
        <dbReference type="ARBA" id="ARBA00023187"/>
    </source>
</evidence>
<feature type="compositionally biased region" description="Basic and acidic residues" evidence="14">
    <location>
        <begin position="279"/>
        <end position="293"/>
    </location>
</feature>
<dbReference type="InterPro" id="IPR038765">
    <property type="entry name" value="Papain-like_cys_pep_sf"/>
</dbReference>
<keyword evidence="8" id="KW-0862">Zinc</keyword>
<dbReference type="GO" id="GO:0016579">
    <property type="term" value="P:protein deubiquitination"/>
    <property type="evidence" value="ECO:0007669"/>
    <property type="project" value="InterPro"/>
</dbReference>
<feature type="compositionally biased region" description="Low complexity" evidence="14">
    <location>
        <begin position="743"/>
        <end position="775"/>
    </location>
</feature>
<comment type="similarity">
    <text evidence="2">Belongs to the peptidase C19 family.</text>
</comment>
<evidence type="ECO:0000256" key="3">
    <source>
        <dbReference type="ARBA" id="ARBA00022490"/>
    </source>
</evidence>
<dbReference type="CDD" id="cd02669">
    <property type="entry name" value="Peptidase_C19M"/>
    <property type="match status" value="1"/>
</dbReference>
<keyword evidence="4" id="KW-0507">mRNA processing</keyword>
<dbReference type="GO" id="GO:0005681">
    <property type="term" value="C:spliceosomal complex"/>
    <property type="evidence" value="ECO:0007669"/>
    <property type="project" value="UniProtKB-KW"/>
</dbReference>
<dbReference type="InterPro" id="IPR013083">
    <property type="entry name" value="Znf_RING/FYVE/PHD"/>
</dbReference>
<feature type="compositionally biased region" description="Polar residues" evidence="14">
    <location>
        <begin position="268"/>
        <end position="277"/>
    </location>
</feature>
<evidence type="ECO:0000256" key="6">
    <source>
        <dbReference type="ARBA" id="ARBA00022728"/>
    </source>
</evidence>
<reference evidence="17 18" key="1">
    <citation type="submission" date="2016-06" db="EMBL/GenBank/DDBJ databases">
        <authorList>
            <person name="Kjaerup R.B."/>
            <person name="Dalgaard T.S."/>
            <person name="Juul-Madsen H.R."/>
        </authorList>
    </citation>
    <scope>NUCLEOTIDE SEQUENCE [LARGE SCALE GENOMIC DNA]</scope>
    <source>
        <strain evidence="17 18">Pb300</strain>
    </source>
</reference>
<dbReference type="InterPro" id="IPR035206">
    <property type="entry name" value="Proteasome_beta2"/>
</dbReference>
<dbReference type="SUPFAM" id="SSF54001">
    <property type="entry name" value="Cysteine proteinases"/>
    <property type="match status" value="1"/>
</dbReference>
<keyword evidence="10" id="KW-0508">mRNA splicing</keyword>
<dbReference type="AlphaFoldDB" id="A0A1D2JGJ2"/>
<dbReference type="PROSITE" id="PS50271">
    <property type="entry name" value="ZF_UBP"/>
    <property type="match status" value="1"/>
</dbReference>
<dbReference type="FunFam" id="3.60.20.10:FF:000008">
    <property type="entry name" value="Proteasome subunit beta type-4"/>
    <property type="match status" value="1"/>
</dbReference>
<dbReference type="PROSITE" id="PS00854">
    <property type="entry name" value="PROTEASOME_BETA_1"/>
    <property type="match status" value="1"/>
</dbReference>
<dbReference type="Proteomes" id="UP000242814">
    <property type="component" value="Unassembled WGS sequence"/>
</dbReference>
<dbReference type="InterPro" id="IPR028889">
    <property type="entry name" value="USP"/>
</dbReference>
<feature type="region of interest" description="Disordered" evidence="14">
    <location>
        <begin position="245"/>
        <end position="334"/>
    </location>
</feature>
<dbReference type="InterPro" id="IPR016050">
    <property type="entry name" value="Proteasome_bsu_CS"/>
</dbReference>
<evidence type="ECO:0000256" key="2">
    <source>
        <dbReference type="ARBA" id="ARBA00009085"/>
    </source>
</evidence>
<dbReference type="EMBL" id="LZYO01000107">
    <property type="protein sequence ID" value="ODH34000.1"/>
    <property type="molecule type" value="Genomic_DNA"/>
</dbReference>
<feature type="domain" description="USP" evidence="15">
    <location>
        <begin position="461"/>
        <end position="838"/>
    </location>
</feature>
<gene>
    <name evidence="17" type="ORF">ACO22_03223</name>
</gene>
<dbReference type="SMART" id="SM00290">
    <property type="entry name" value="ZnF_UBP"/>
    <property type="match status" value="1"/>
</dbReference>
<feature type="domain" description="UBP-type" evidence="16">
    <location>
        <begin position="339"/>
        <end position="436"/>
    </location>
</feature>
<dbReference type="Pfam" id="PF00227">
    <property type="entry name" value="Proteasome"/>
    <property type="match status" value="1"/>
</dbReference>
<dbReference type="VEuPathDB" id="FungiDB:PADG_04077"/>
<keyword evidence="7 13" id="KW-0863">Zinc-finger</keyword>
<evidence type="ECO:0000313" key="17">
    <source>
        <dbReference type="EMBL" id="ODH34000.1"/>
    </source>
</evidence>
<accession>A0A1D2JGJ2</accession>
<dbReference type="GO" id="GO:0004843">
    <property type="term" value="F:cysteine-type deubiquitinase activity"/>
    <property type="evidence" value="ECO:0007669"/>
    <property type="project" value="InterPro"/>
</dbReference>
<sequence length="850" mass="94865">MGQVEAVLEVLLGITGKDFTLIAASKAAMRGPTVLKVADDKTRELNKHTLMAFSGEAGDTVQFAEYIQANVQLYSMRNETELSPSAVANFVRGELSRSLRSRRPYTVNLLLGGVDPITEKPSLYWLDYLAALAPVPYAAHGYAQYYCLSILDKHHHPDITFEQGLKLLQMCTDELKRRLPIDFKGVLVKVVRKEGIEEVDFDNKQQPANFQCKKQTSTSSFRRTSQYRCSPHIYTMTKRPAEELLEDAPSVNSPASKRSRVEGAQEGKQLSEQTNHRSPLHERRWEDDERNGKDILAAADQEEEEIEEGSAHQIPISDEDEEESAVSAPARQTAPTEGYSDLYLDTIQRSVLDFDFEKQCSVSLSNINVYACLVCGRYYQGRGPKSHAYFHALDVGHHVFVNMETKKVYVLPEGYEVKSSSLDDIKYVVDPQYKKEEVTKLDKVVIDAVDLAGKRYRPGFVGMNNIKSNDYLNVIVQVLAHVRPIRNFFLLHRFPTPGTPQLPLRFGILVRKLWNPRAFKSHVSPHELLQEVALRSSKRFTLTQQSDPVEFLSWFLNNLHLSLGGSKRPSPTPTSVIHTAFQGHLRIESQAITARSDAANARLVFSESSSTTSQTTPFLILTLDLPPTPLFQSTNAESVIPQVPLTTLLNKYNGLIASEKLSHRVRHRLLHPLPPYLLFHIKRFSKNKFVSERNPTIVTFPSPRSLDMSPYVEPNTSICAPGEPIWYDLVANVILDATVTAPGVGDSSEGSSTTSGITTKGTGVGGASTSSTTPGAGAGNDKVSWLVQLHDKAMSVENGQVQQQKGPEWLEIQDLWVQRAESETLFTREGYLMVWERRKVGGEGKGKGKG</sequence>
<dbReference type="InterPro" id="IPR001394">
    <property type="entry name" value="Peptidase_C19_UCH"/>
</dbReference>
<dbReference type="InterPro" id="IPR050185">
    <property type="entry name" value="Ub_carboxyl-term_hydrolase"/>
</dbReference>
<comment type="caution">
    <text evidence="17">The sequence shown here is derived from an EMBL/GenBank/DDBJ whole genome shotgun (WGS) entry which is preliminary data.</text>
</comment>
<name>A0A1D2JGJ2_PARBR</name>
<dbReference type="InterPro" id="IPR001353">
    <property type="entry name" value="Proteasome_sua/b"/>
</dbReference>
<dbReference type="VEuPathDB" id="FungiDB:PADG_04076"/>
<evidence type="ECO:0000259" key="16">
    <source>
        <dbReference type="PROSITE" id="PS50271"/>
    </source>
</evidence>
<organism evidence="17 18">
    <name type="scientific">Paracoccidioides brasiliensis</name>
    <dbReference type="NCBI Taxonomy" id="121759"/>
    <lineage>
        <taxon>Eukaryota</taxon>
        <taxon>Fungi</taxon>
        <taxon>Dikarya</taxon>
        <taxon>Ascomycota</taxon>
        <taxon>Pezizomycotina</taxon>
        <taxon>Eurotiomycetes</taxon>
        <taxon>Eurotiomycetidae</taxon>
        <taxon>Onygenales</taxon>
        <taxon>Ajellomycetaceae</taxon>
        <taxon>Paracoccidioides</taxon>
    </lineage>
</organism>
<evidence type="ECO:0000256" key="1">
    <source>
        <dbReference type="ARBA" id="ARBA00004123"/>
    </source>
</evidence>
<dbReference type="Pfam" id="PF02148">
    <property type="entry name" value="zf-UBP"/>
    <property type="match status" value="1"/>
</dbReference>
<evidence type="ECO:0000256" key="8">
    <source>
        <dbReference type="ARBA" id="ARBA00022833"/>
    </source>
</evidence>
<dbReference type="PROSITE" id="PS51476">
    <property type="entry name" value="PROTEASOME_BETA_2"/>
    <property type="match status" value="1"/>
</dbReference>
<keyword evidence="6" id="KW-0747">Spliceosome</keyword>
<dbReference type="CDD" id="cd03758">
    <property type="entry name" value="proteasome_beta_type_2"/>
    <property type="match status" value="1"/>
</dbReference>
<dbReference type="PANTHER" id="PTHR21646">
    <property type="entry name" value="UBIQUITIN CARBOXYL-TERMINAL HYDROLASE"/>
    <property type="match status" value="1"/>
</dbReference>
<keyword evidence="5" id="KW-0479">Metal-binding</keyword>
<dbReference type="GO" id="GO:0019774">
    <property type="term" value="C:proteasome core complex, beta-subunit complex"/>
    <property type="evidence" value="ECO:0007669"/>
    <property type="project" value="UniProtKB-ARBA"/>
</dbReference>
<protein>
    <submittedName>
        <fullName evidence="17">Uncharacterized protein</fullName>
    </submittedName>
</protein>
<proteinExistence type="inferred from homology"/>
<dbReference type="GO" id="GO:0010498">
    <property type="term" value="P:proteasomal protein catabolic process"/>
    <property type="evidence" value="ECO:0007669"/>
    <property type="project" value="InterPro"/>
</dbReference>
<evidence type="ECO:0000313" key="18">
    <source>
        <dbReference type="Proteomes" id="UP000242814"/>
    </source>
</evidence>
<dbReference type="InterPro" id="IPR029055">
    <property type="entry name" value="Ntn_hydrolases_N"/>
</dbReference>
<dbReference type="Gene3D" id="3.90.70.10">
    <property type="entry name" value="Cysteine proteinases"/>
    <property type="match status" value="1"/>
</dbReference>
<keyword evidence="9" id="KW-0647">Proteasome</keyword>
<dbReference type="SUPFAM" id="SSF57850">
    <property type="entry name" value="RING/U-box"/>
    <property type="match status" value="1"/>
</dbReference>
<comment type="subcellular location">
    <subcellularLocation>
        <location evidence="1">Nucleus</location>
    </subcellularLocation>
</comment>
<evidence type="ECO:0000256" key="7">
    <source>
        <dbReference type="ARBA" id="ARBA00022771"/>
    </source>
</evidence>